<feature type="signal peptide" evidence="3">
    <location>
        <begin position="1"/>
        <end position="19"/>
    </location>
</feature>
<evidence type="ECO:0000313" key="6">
    <source>
        <dbReference type="Proteomes" id="UP000770717"/>
    </source>
</evidence>
<gene>
    <name evidence="5" type="ORF">GDO78_021219</name>
</gene>
<dbReference type="GO" id="GO:0009897">
    <property type="term" value="C:external side of plasma membrane"/>
    <property type="evidence" value="ECO:0007669"/>
    <property type="project" value="TreeGrafter"/>
</dbReference>
<feature type="domain" description="MHC class I-like antigen recognition-like" evidence="4">
    <location>
        <begin position="21"/>
        <end position="197"/>
    </location>
</feature>
<accession>A0A8J6JSN4</accession>
<dbReference type="GO" id="GO:0005615">
    <property type="term" value="C:extracellular space"/>
    <property type="evidence" value="ECO:0007669"/>
    <property type="project" value="TreeGrafter"/>
</dbReference>
<protein>
    <recommendedName>
        <fullName evidence="4">MHC class I-like antigen recognition-like domain-containing protein</fullName>
    </recommendedName>
</protein>
<dbReference type="PANTHER" id="PTHR16675:SF286">
    <property type="entry name" value="MHC CLASS I ANTIGEN"/>
    <property type="match status" value="1"/>
</dbReference>
<evidence type="ECO:0000313" key="5">
    <source>
        <dbReference type="EMBL" id="KAG9469087.1"/>
    </source>
</evidence>
<dbReference type="InterPro" id="IPR011162">
    <property type="entry name" value="MHC_I/II-like_Ag-recog"/>
</dbReference>
<keyword evidence="1" id="KW-0325">Glycoprotein</keyword>
<dbReference type="PRINTS" id="PR01638">
    <property type="entry name" value="MHCCLASSI"/>
</dbReference>
<dbReference type="AlphaFoldDB" id="A0A8J6JSN4"/>
<dbReference type="Gene3D" id="3.30.500.10">
    <property type="entry name" value="MHC class I-like antigen recognition-like"/>
    <property type="match status" value="1"/>
</dbReference>
<reference evidence="5" key="1">
    <citation type="thesis" date="2020" institute="ProQuest LLC" country="789 East Eisenhower Parkway, Ann Arbor, MI, USA">
        <title>Comparative Genomics and Chromosome Evolution.</title>
        <authorList>
            <person name="Mudd A.B."/>
        </authorList>
    </citation>
    <scope>NUCLEOTIDE SEQUENCE</scope>
    <source>
        <strain evidence="5">HN-11 Male</strain>
        <tissue evidence="5">Kidney and liver</tissue>
    </source>
</reference>
<dbReference type="Proteomes" id="UP000770717">
    <property type="component" value="Unassembled WGS sequence"/>
</dbReference>
<comment type="similarity">
    <text evidence="2">Belongs to the MHC class I family.</text>
</comment>
<proteinExistence type="inferred from homology"/>
<organism evidence="5 6">
    <name type="scientific">Eleutherodactylus coqui</name>
    <name type="common">Puerto Rican coqui</name>
    <dbReference type="NCBI Taxonomy" id="57060"/>
    <lineage>
        <taxon>Eukaryota</taxon>
        <taxon>Metazoa</taxon>
        <taxon>Chordata</taxon>
        <taxon>Craniata</taxon>
        <taxon>Vertebrata</taxon>
        <taxon>Euteleostomi</taxon>
        <taxon>Amphibia</taxon>
        <taxon>Batrachia</taxon>
        <taxon>Anura</taxon>
        <taxon>Neobatrachia</taxon>
        <taxon>Hyloidea</taxon>
        <taxon>Eleutherodactylidae</taxon>
        <taxon>Eleutherodactylinae</taxon>
        <taxon>Eleutherodactylus</taxon>
        <taxon>Eleutherodactylus</taxon>
    </lineage>
</organism>
<sequence length="221" mass="25203">MEETCTVSLILLSLTAVYCDSHSLYLHYMGVSAPGSGLPIFVKAAYVDDQQIWAYSSNTGRAVPVAPWLKKNTDPEYWEGETIIAKGAEALYKYEVKLGMKRFNHTKGLHFVQVFNGCELRDDGSTAGYELYRYDGGEYMYLDIKTATFIPTSAPAQIITQRWNSPDVKMGERTKYYLEDVCIRSLKIFLEYGREDLERRGDITTHYIYLVFLFIVSTQGS</sequence>
<dbReference type="FunFam" id="3.30.500.10:FF:000001">
    <property type="entry name" value="H-2 class I histocompatibility antigen, alpha chain"/>
    <property type="match status" value="1"/>
</dbReference>
<dbReference type="SUPFAM" id="SSF54452">
    <property type="entry name" value="MHC antigen-recognition domain"/>
    <property type="match status" value="1"/>
</dbReference>
<keyword evidence="3" id="KW-0732">Signal</keyword>
<dbReference type="PANTHER" id="PTHR16675">
    <property type="entry name" value="MHC CLASS I-RELATED"/>
    <property type="match status" value="1"/>
</dbReference>
<dbReference type="InterPro" id="IPR050208">
    <property type="entry name" value="MHC_class-I_related"/>
</dbReference>
<dbReference type="Pfam" id="PF00129">
    <property type="entry name" value="MHC_I"/>
    <property type="match status" value="1"/>
</dbReference>
<dbReference type="OrthoDB" id="8936120at2759"/>
<dbReference type="InterPro" id="IPR037055">
    <property type="entry name" value="MHC_I-like_Ag-recog_sf"/>
</dbReference>
<comment type="caution">
    <text evidence="5">The sequence shown here is derived from an EMBL/GenBank/DDBJ whole genome shotgun (WGS) entry which is preliminary data.</text>
</comment>
<dbReference type="InterPro" id="IPR011161">
    <property type="entry name" value="MHC_I-like_Ag-recog"/>
</dbReference>
<dbReference type="GO" id="GO:0006955">
    <property type="term" value="P:immune response"/>
    <property type="evidence" value="ECO:0007669"/>
    <property type="project" value="TreeGrafter"/>
</dbReference>
<dbReference type="EMBL" id="WNTK01000622">
    <property type="protein sequence ID" value="KAG9469087.1"/>
    <property type="molecule type" value="Genomic_DNA"/>
</dbReference>
<evidence type="ECO:0000256" key="1">
    <source>
        <dbReference type="ARBA" id="ARBA00023180"/>
    </source>
</evidence>
<evidence type="ECO:0000259" key="4">
    <source>
        <dbReference type="Pfam" id="PF00129"/>
    </source>
</evidence>
<feature type="chain" id="PRO_5035306468" description="MHC class I-like antigen recognition-like domain-containing protein" evidence="3">
    <location>
        <begin position="20"/>
        <end position="221"/>
    </location>
</feature>
<name>A0A8J6JSN4_ELECQ</name>
<evidence type="ECO:0000256" key="3">
    <source>
        <dbReference type="SAM" id="SignalP"/>
    </source>
</evidence>
<dbReference type="InterPro" id="IPR001039">
    <property type="entry name" value="MHC_I_a_a1/a2"/>
</dbReference>
<evidence type="ECO:0000256" key="2">
    <source>
        <dbReference type="RuleBase" id="RU004439"/>
    </source>
</evidence>
<keyword evidence="6" id="KW-1185">Reference proteome</keyword>